<dbReference type="KEGG" id="pvac:HC248_02262"/>
<evidence type="ECO:0008006" key="4">
    <source>
        <dbReference type="Google" id="ProtNLM"/>
    </source>
</evidence>
<protein>
    <recommendedName>
        <fullName evidence="4">Phospholipase</fullName>
    </recommendedName>
</protein>
<dbReference type="AlphaFoldDB" id="A0A6H2HAP3"/>
<dbReference type="Proteomes" id="UP000502041">
    <property type="component" value="Chromosome"/>
</dbReference>
<dbReference type="Gene3D" id="3.40.50.1820">
    <property type="entry name" value="alpha/beta hydrolase"/>
    <property type="match status" value="1"/>
</dbReference>
<evidence type="ECO:0000256" key="1">
    <source>
        <dbReference type="SAM" id="MobiDB-lite"/>
    </source>
</evidence>
<evidence type="ECO:0000313" key="3">
    <source>
        <dbReference type="Proteomes" id="UP000502041"/>
    </source>
</evidence>
<proteinExistence type="predicted"/>
<sequence>MKINHTSQPLTPSKPDTLQGTNKKASATKGLVQIKNETRPSQHSDLSKFATWGGSGLSLGRLIGSTLRLPGRLIAKTGMGIEAAGAKINNPAGRFIINNTGSGIKNIGNIIGAAAGMTGNLVTLAERGVVNSLKGLAGIAVGGVGLTTGFLSLGKYGSSLRSTGASLIKDAFMTRGEPARKLTQAKAAEITNLVALQRAVGSGKDNVLPSGFSALKKDEVPARFQRYYKEAKAANEKTLLMTGKTTSALRVSISKGPDNQIYVAFKGTDGKPGTWMSDVLGVLGVADSSFRMARDLVSDLAGQYGAENIHVQGHSLGGALAQFAGIKAGVASVTCFNSMGLTGTLCDKLVDLGEVGKSKLKNATRVEHFNSTADSLSQGLQNRHLPFGLSQLGTRYDVEGGGNHRFPGLQSAINALAVADVDVEQAKNQESTRLINDSSDSDSAK</sequence>
<accession>A0A6H2HAP3</accession>
<evidence type="ECO:0000313" key="2">
    <source>
        <dbReference type="EMBL" id="QJC56951.1"/>
    </source>
</evidence>
<gene>
    <name evidence="2" type="ORF">HC248_02262</name>
</gene>
<name>A0A6H2HAP3_9BURK</name>
<reference evidence="2 3" key="1">
    <citation type="submission" date="2020-04" db="EMBL/GenBank/DDBJ databases">
        <title>Complete genome of a Psychrophilic, Marine, Gas Vacuolate Bacterium Polaromonas vacuolata KCTC 22033T.</title>
        <authorList>
            <person name="Hwang K."/>
            <person name="Kim K.M."/>
        </authorList>
    </citation>
    <scope>NUCLEOTIDE SEQUENCE [LARGE SCALE GENOMIC DNA]</scope>
    <source>
        <strain evidence="2 3">KCTC 22033</strain>
    </source>
</reference>
<feature type="region of interest" description="Disordered" evidence="1">
    <location>
        <begin position="1"/>
        <end position="25"/>
    </location>
</feature>
<dbReference type="Pfam" id="PF26363">
    <property type="entry name" value="Phospholipase-like"/>
    <property type="match status" value="1"/>
</dbReference>
<keyword evidence="3" id="KW-1185">Reference proteome</keyword>
<dbReference type="EMBL" id="CP051461">
    <property type="protein sequence ID" value="QJC56951.1"/>
    <property type="molecule type" value="Genomic_DNA"/>
</dbReference>
<organism evidence="2 3">
    <name type="scientific">Polaromonas vacuolata</name>
    <dbReference type="NCBI Taxonomy" id="37448"/>
    <lineage>
        <taxon>Bacteria</taxon>
        <taxon>Pseudomonadati</taxon>
        <taxon>Pseudomonadota</taxon>
        <taxon>Betaproteobacteria</taxon>
        <taxon>Burkholderiales</taxon>
        <taxon>Comamonadaceae</taxon>
        <taxon>Polaromonas</taxon>
    </lineage>
</organism>
<dbReference type="SUPFAM" id="SSF53474">
    <property type="entry name" value="alpha/beta-Hydrolases"/>
    <property type="match status" value="1"/>
</dbReference>
<dbReference type="InterPro" id="IPR029058">
    <property type="entry name" value="AB_hydrolase_fold"/>
</dbReference>
<dbReference type="CDD" id="cd00741">
    <property type="entry name" value="Lipase"/>
    <property type="match status" value="1"/>
</dbReference>